<dbReference type="AlphaFoldDB" id="A0AAN4ZJH8"/>
<feature type="region of interest" description="Disordered" evidence="1">
    <location>
        <begin position="35"/>
        <end position="79"/>
    </location>
</feature>
<feature type="compositionally biased region" description="Basic and acidic residues" evidence="1">
    <location>
        <begin position="35"/>
        <end position="46"/>
    </location>
</feature>
<reference evidence="3" key="1">
    <citation type="submission" date="2022-10" db="EMBL/GenBank/DDBJ databases">
        <title>Genome assembly of Pristionchus species.</title>
        <authorList>
            <person name="Yoshida K."/>
            <person name="Sommer R.J."/>
        </authorList>
    </citation>
    <scope>NUCLEOTIDE SEQUENCE [LARGE SCALE GENOMIC DNA]</scope>
    <source>
        <strain evidence="3">RS5460</strain>
    </source>
</reference>
<evidence type="ECO:0000313" key="2">
    <source>
        <dbReference type="EMBL" id="GMR40196.1"/>
    </source>
</evidence>
<sequence length="93" mass="10477">VWQIRANRISRIIHSITSQIFVTREVCECTLEQHRQAGERAEDVHSTGRGRSIHGSDDAIPREGAAGVHGRRNVAQEDDRFVDATAQILHSRH</sequence>
<protein>
    <submittedName>
        <fullName evidence="2">Uncharacterized protein</fullName>
    </submittedName>
</protein>
<proteinExistence type="predicted"/>
<accession>A0AAN4ZJH8</accession>
<feature type="non-terminal residue" evidence="2">
    <location>
        <position position="1"/>
    </location>
</feature>
<comment type="caution">
    <text evidence="2">The sequence shown here is derived from an EMBL/GenBank/DDBJ whole genome shotgun (WGS) entry which is preliminary data.</text>
</comment>
<dbReference type="Proteomes" id="UP001328107">
    <property type="component" value="Unassembled WGS sequence"/>
</dbReference>
<keyword evidence="3" id="KW-1185">Reference proteome</keyword>
<name>A0AAN4ZJH8_9BILA</name>
<gene>
    <name evidence="2" type="ORF">PMAYCL1PPCAC_10391</name>
</gene>
<evidence type="ECO:0000313" key="3">
    <source>
        <dbReference type="Proteomes" id="UP001328107"/>
    </source>
</evidence>
<organism evidence="2 3">
    <name type="scientific">Pristionchus mayeri</name>
    <dbReference type="NCBI Taxonomy" id="1317129"/>
    <lineage>
        <taxon>Eukaryota</taxon>
        <taxon>Metazoa</taxon>
        <taxon>Ecdysozoa</taxon>
        <taxon>Nematoda</taxon>
        <taxon>Chromadorea</taxon>
        <taxon>Rhabditida</taxon>
        <taxon>Rhabditina</taxon>
        <taxon>Diplogasteromorpha</taxon>
        <taxon>Diplogasteroidea</taxon>
        <taxon>Neodiplogasteridae</taxon>
        <taxon>Pristionchus</taxon>
    </lineage>
</organism>
<evidence type="ECO:0000256" key="1">
    <source>
        <dbReference type="SAM" id="MobiDB-lite"/>
    </source>
</evidence>
<dbReference type="EMBL" id="BTRK01000003">
    <property type="protein sequence ID" value="GMR40196.1"/>
    <property type="molecule type" value="Genomic_DNA"/>
</dbReference>